<comment type="caution">
    <text evidence="3">The sequence shown here is derived from an EMBL/GenBank/DDBJ whole genome shotgun (WGS) entry which is preliminary data.</text>
</comment>
<keyword evidence="4" id="KW-1185">Reference proteome</keyword>
<gene>
    <name evidence="3" type="ORF">GW587_03980</name>
</gene>
<name>A0ABX0FFV0_9BURK</name>
<reference evidence="4" key="1">
    <citation type="submission" date="2023-07" db="EMBL/GenBank/DDBJ databases">
        <title>Duganella aceri sp. nov., isolated from tree sap.</title>
        <authorList>
            <person name="Kim I.S."/>
        </authorList>
    </citation>
    <scope>NUCLEOTIDE SEQUENCE [LARGE SCALE GENOMIC DNA]</scope>
    <source>
        <strain evidence="4">SAP-35</strain>
    </source>
</reference>
<dbReference type="InterPro" id="IPR032466">
    <property type="entry name" value="Metal_Hydrolase"/>
</dbReference>
<evidence type="ECO:0000256" key="1">
    <source>
        <dbReference type="SAM" id="SignalP"/>
    </source>
</evidence>
<organism evidence="3 4">
    <name type="scientific">Duganella aceris</name>
    <dbReference type="NCBI Taxonomy" id="2703883"/>
    <lineage>
        <taxon>Bacteria</taxon>
        <taxon>Pseudomonadati</taxon>
        <taxon>Pseudomonadota</taxon>
        <taxon>Betaproteobacteria</taxon>
        <taxon>Burkholderiales</taxon>
        <taxon>Oxalobacteraceae</taxon>
        <taxon>Telluria group</taxon>
        <taxon>Duganella</taxon>
    </lineage>
</organism>
<feature type="chain" id="PRO_5045538935" evidence="1">
    <location>
        <begin position="22"/>
        <end position="367"/>
    </location>
</feature>
<dbReference type="Proteomes" id="UP000666369">
    <property type="component" value="Unassembled WGS sequence"/>
</dbReference>
<sequence length="367" mass="41883">MNKIAFTLGALLLPIVGSALAAPASYTMADFDKVEKIDAHLHLHNNSTTAFMQQARKDKFKVLAVNVDYADFPPLEQQRRVAIALRRDYPLDAAFVASFSMVGFEQPGWAERTVKGLEQDLAAGAVGVKVWKNIGMELRGADGKLLTVQDPRLEPVFDFTIKHKISLLGHQGEPKNCWLPLEEMTVNNDREYFKAHPHYHMYKHPEMPSYEAQMAARDGMLESHPDLRFVGMHMASLEWSVDELARFLDRFPTAKVDLAARMGQLQYQSNLKYEHVRAFLIKYQDRLMYGTDLAQSSEQSDALFNKDADTVWRRDWRYFNTATSFKVPELDQRVRGLALPKEVVDKIYRRNAEAQYPGAWQAAAKAK</sequence>
<dbReference type="Pfam" id="PF04909">
    <property type="entry name" value="Amidohydro_2"/>
    <property type="match status" value="1"/>
</dbReference>
<accession>A0ABX0FFV0</accession>
<dbReference type="RefSeq" id="WP_166098754.1">
    <property type="nucleotide sequence ID" value="NZ_JAADJT010000001.1"/>
</dbReference>
<evidence type="ECO:0000313" key="3">
    <source>
        <dbReference type="EMBL" id="NGZ83421.1"/>
    </source>
</evidence>
<dbReference type="InterPro" id="IPR006680">
    <property type="entry name" value="Amidohydro-rel"/>
</dbReference>
<evidence type="ECO:0000313" key="4">
    <source>
        <dbReference type="Proteomes" id="UP000666369"/>
    </source>
</evidence>
<dbReference type="SUPFAM" id="SSF51556">
    <property type="entry name" value="Metallo-dependent hydrolases"/>
    <property type="match status" value="1"/>
</dbReference>
<feature type="domain" description="Amidohydrolase-related" evidence="2">
    <location>
        <begin position="106"/>
        <end position="357"/>
    </location>
</feature>
<evidence type="ECO:0000259" key="2">
    <source>
        <dbReference type="Pfam" id="PF04909"/>
    </source>
</evidence>
<protein>
    <submittedName>
        <fullName evidence="3">Amidohydrolase family protein</fullName>
    </submittedName>
</protein>
<feature type="signal peptide" evidence="1">
    <location>
        <begin position="1"/>
        <end position="21"/>
    </location>
</feature>
<dbReference type="Gene3D" id="3.20.20.140">
    <property type="entry name" value="Metal-dependent hydrolases"/>
    <property type="match status" value="1"/>
</dbReference>
<proteinExistence type="predicted"/>
<dbReference type="EMBL" id="JAADJT010000001">
    <property type="protein sequence ID" value="NGZ83421.1"/>
    <property type="molecule type" value="Genomic_DNA"/>
</dbReference>
<keyword evidence="1" id="KW-0732">Signal</keyword>